<sequence>MWFSGRYSSTHLLDVPIVAAFLAGSKDSPSGGRRGGYPTLPIISLAERLSTPHGQGNHKTELTHSHSCEMSDSAVLEETSPPLPNGSSF</sequence>
<evidence type="ECO:0000313" key="2">
    <source>
        <dbReference type="EMBL" id="KAG8536667.1"/>
    </source>
</evidence>
<comment type="caution">
    <text evidence="2">The sequence shown here is derived from an EMBL/GenBank/DDBJ whole genome shotgun (WGS) entry which is preliminary data.</text>
</comment>
<evidence type="ECO:0000313" key="3">
    <source>
        <dbReference type="Proteomes" id="UP000824782"/>
    </source>
</evidence>
<dbReference type="Proteomes" id="UP000824782">
    <property type="component" value="Unassembled WGS sequence"/>
</dbReference>
<protein>
    <submittedName>
        <fullName evidence="2">Uncharacterized protein</fullName>
    </submittedName>
</protein>
<dbReference type="AlphaFoldDB" id="A0AAV6YHN3"/>
<evidence type="ECO:0000256" key="1">
    <source>
        <dbReference type="SAM" id="MobiDB-lite"/>
    </source>
</evidence>
<reference evidence="2" key="1">
    <citation type="thesis" date="2020" institute="ProQuest LLC" country="789 East Eisenhower Parkway, Ann Arbor, MI, USA">
        <title>Comparative Genomics and Chromosome Evolution.</title>
        <authorList>
            <person name="Mudd A.B."/>
        </authorList>
    </citation>
    <scope>NUCLEOTIDE SEQUENCE</scope>
    <source>
        <strain evidence="2">237g6f4</strain>
        <tissue evidence="2">Blood</tissue>
    </source>
</reference>
<name>A0AAV6YHN3_ENGPU</name>
<dbReference type="EMBL" id="WNYA01039830">
    <property type="protein sequence ID" value="KAG8536667.1"/>
    <property type="molecule type" value="Genomic_DNA"/>
</dbReference>
<proteinExistence type="predicted"/>
<keyword evidence="3" id="KW-1185">Reference proteome</keyword>
<feature type="compositionally biased region" description="Basic and acidic residues" evidence="1">
    <location>
        <begin position="58"/>
        <end position="69"/>
    </location>
</feature>
<accession>A0AAV6YHN3</accession>
<feature type="region of interest" description="Disordered" evidence="1">
    <location>
        <begin position="50"/>
        <end position="89"/>
    </location>
</feature>
<organism evidence="2 3">
    <name type="scientific">Engystomops pustulosus</name>
    <name type="common">Tungara frog</name>
    <name type="synonym">Physalaemus pustulosus</name>
    <dbReference type="NCBI Taxonomy" id="76066"/>
    <lineage>
        <taxon>Eukaryota</taxon>
        <taxon>Metazoa</taxon>
        <taxon>Chordata</taxon>
        <taxon>Craniata</taxon>
        <taxon>Vertebrata</taxon>
        <taxon>Euteleostomi</taxon>
        <taxon>Amphibia</taxon>
        <taxon>Batrachia</taxon>
        <taxon>Anura</taxon>
        <taxon>Neobatrachia</taxon>
        <taxon>Hyloidea</taxon>
        <taxon>Leptodactylidae</taxon>
        <taxon>Leiuperinae</taxon>
        <taxon>Engystomops</taxon>
    </lineage>
</organism>
<gene>
    <name evidence="2" type="ORF">GDO81_025905</name>
</gene>